<gene>
    <name evidence="1" type="ORF">KUCAC02_005771</name>
</gene>
<evidence type="ECO:0000313" key="1">
    <source>
        <dbReference type="EMBL" id="KAI4815634.1"/>
    </source>
</evidence>
<dbReference type="Proteomes" id="UP001057452">
    <property type="component" value="Chromosome 13"/>
</dbReference>
<sequence>MEIVVETEAEAGASGYSVTGGGQRGIFVKDVLRDSPAAKHLSLQEGDQLLSAKVYFDNVKYEDALKILQCAEPYKVSFQLKRIIPGLEICVRPCVPSVDVKGPKAKVAKMSMKGSKQFKAKKMRGGRFGLKRLKEKRSEELVIEGQPTTLEMSDVDVEFSLPKFKPRKSTKAEAEGAEGATAVGKAKRRIRFPHMKTKVLTGDITGGKVETEHLEGEVNISPPEIPGAKVKTKVKGHKFPKSKHTKSGSALETGSVELKPPGVNIQPPSVEFSLSGDTNIDMEMGGVKLNVPDVEFALPSGKAEASLPAVKGEVQIKAPKINIKGGSDAEATSGNMNVDSDKGDAKLRMPKLKLPKVRLSRHSDEIDGEIKVKAKGMNVPQTDITPPKVELKAGGKINLPEANISKSKMEVDLSGNAASVEMPSLDISLPHVKGKSDMEISLPKYEGAGKTAIKMPAMDISVPEVGLEFDTGCRIPDEVEGTFTGPKISRPKVDISLPKMGPSNVNIESPEGGGKCGLPSVDIALPKVEAEGDDVDMHYFVGGDGKFKMPEFDISLPKMKSPEGEVHFKGEGFKLPMVDLILPEGKTGTTDVGGGGAFQLPTFDISSPKMKTGEVDIEGLEIKGGKIKVPTVDISVPKGTVEEHLNIGISEFKGGKFNMPSVDISLPKVEVPEGDLSLECPKLPNVDYSLPTENLGGNMELESSVGSGAKFKLPTFDKTLPKLKNKEGEVNIQGPDIKGGAKFNTPSLDVSLPKIKMPEGNIGLEGHSVDISLPKGKVEVFLPTIKSKKGDIKIKGSDIKAGEMKMPTIEISIPPGTSQGKFTAEGEGRGAEFSLPSADIALPAIKIPEGDVNIQGPKVKGRKFQMPKINFLFAKRKAKGDIDIDVHSGKDGNFEIPSYDIGLPKGKVKGPKLKGGKINMPDIDLSLPKGKADLSIVGPEVKGGKLKTPKFDVSLPKMKLPEGNVEIPTVDISLPKGKIAGDIDMQGPEIKGDMSLPKMKSPEVDISLEGPDVKGSTFNLPTVDISLPKGNLEGDLKVEGPEVKGGTFKMPTFDMSFPKMNFPDGDVKLKGPDIKGEKIAMPDIDISLPKVKAGGETSGHAGKGGKFQMPSFDISLPNMKAKGPEVNIEGPEQKGGNIDMPDIDLSLPKGKADVDLNIEGPEGKGGTFKMPKWTFHFQR</sequence>
<name>A0ACB9WPL7_CHAAC</name>
<protein>
    <submittedName>
        <fullName evidence="1">Uncharacterized protein</fullName>
    </submittedName>
</protein>
<proteinExistence type="predicted"/>
<accession>A0ACB9WPL7</accession>
<comment type="caution">
    <text evidence="1">The sequence shown here is derived from an EMBL/GenBank/DDBJ whole genome shotgun (WGS) entry which is preliminary data.</text>
</comment>
<keyword evidence="2" id="KW-1185">Reference proteome</keyword>
<organism evidence="1 2">
    <name type="scientific">Chaenocephalus aceratus</name>
    <name type="common">Blackfin icefish</name>
    <name type="synonym">Chaenichthys aceratus</name>
    <dbReference type="NCBI Taxonomy" id="36190"/>
    <lineage>
        <taxon>Eukaryota</taxon>
        <taxon>Metazoa</taxon>
        <taxon>Chordata</taxon>
        <taxon>Craniata</taxon>
        <taxon>Vertebrata</taxon>
        <taxon>Euteleostomi</taxon>
        <taxon>Actinopterygii</taxon>
        <taxon>Neopterygii</taxon>
        <taxon>Teleostei</taxon>
        <taxon>Neoteleostei</taxon>
        <taxon>Acanthomorphata</taxon>
        <taxon>Eupercaria</taxon>
        <taxon>Perciformes</taxon>
        <taxon>Notothenioidei</taxon>
        <taxon>Channichthyidae</taxon>
        <taxon>Chaenocephalus</taxon>
    </lineage>
</organism>
<evidence type="ECO:0000313" key="2">
    <source>
        <dbReference type="Proteomes" id="UP001057452"/>
    </source>
</evidence>
<reference evidence="1" key="1">
    <citation type="submission" date="2022-05" db="EMBL/GenBank/DDBJ databases">
        <title>Chromosome-level genome of Chaenocephalus aceratus.</title>
        <authorList>
            <person name="Park H."/>
        </authorList>
    </citation>
    <scope>NUCLEOTIDE SEQUENCE</scope>
    <source>
        <strain evidence="1">KU_202001</strain>
    </source>
</reference>
<dbReference type="EMBL" id="CM043797">
    <property type="protein sequence ID" value="KAI4815634.1"/>
    <property type="molecule type" value="Genomic_DNA"/>
</dbReference>